<dbReference type="SMART" id="SM00980">
    <property type="entry name" value="THAP"/>
    <property type="match status" value="1"/>
</dbReference>
<dbReference type="GO" id="GO:0000981">
    <property type="term" value="F:DNA-binding transcription factor activity, RNA polymerase II-specific"/>
    <property type="evidence" value="ECO:0007669"/>
    <property type="project" value="TreeGrafter"/>
</dbReference>
<dbReference type="PANTHER" id="PTHR24388">
    <property type="entry name" value="ZINC FINGER PROTEIN"/>
    <property type="match status" value="1"/>
</dbReference>
<evidence type="ECO:0000256" key="3">
    <source>
        <dbReference type="ARBA" id="ARBA00022737"/>
    </source>
</evidence>
<keyword evidence="14" id="KW-1185">Reference proteome</keyword>
<feature type="region of interest" description="Disordered" evidence="10">
    <location>
        <begin position="306"/>
        <end position="334"/>
    </location>
</feature>
<dbReference type="Pfam" id="PF05485">
    <property type="entry name" value="THAP"/>
    <property type="match status" value="1"/>
</dbReference>
<feature type="domain" description="THAP-type" evidence="12">
    <location>
        <begin position="1"/>
        <end position="83"/>
    </location>
</feature>
<dbReference type="InterPro" id="IPR006612">
    <property type="entry name" value="THAP_Znf"/>
</dbReference>
<feature type="domain" description="C2H2-type" evidence="11">
    <location>
        <begin position="201"/>
        <end position="228"/>
    </location>
</feature>
<dbReference type="PROSITE" id="PS50950">
    <property type="entry name" value="ZF_THAP"/>
    <property type="match status" value="1"/>
</dbReference>
<dbReference type="SUPFAM" id="SSF57716">
    <property type="entry name" value="Glucocorticoid receptor-like (DNA-binding domain)"/>
    <property type="match status" value="1"/>
</dbReference>
<dbReference type="Ensembl" id="ENSDLAT00005003985.2">
    <property type="protein sequence ID" value="ENSDLAP00005003856.2"/>
    <property type="gene ID" value="ENSDLAG00005001738.2"/>
</dbReference>
<evidence type="ECO:0000313" key="14">
    <source>
        <dbReference type="Proteomes" id="UP000694389"/>
    </source>
</evidence>
<feature type="domain" description="C2H2-type" evidence="11">
    <location>
        <begin position="229"/>
        <end position="256"/>
    </location>
</feature>
<dbReference type="PANTHER" id="PTHR24388:SF54">
    <property type="entry name" value="PROTEIN ESCARGOT"/>
    <property type="match status" value="1"/>
</dbReference>
<dbReference type="PROSITE" id="PS50157">
    <property type="entry name" value="ZINC_FINGER_C2H2_2"/>
    <property type="match status" value="3"/>
</dbReference>
<organism evidence="13 14">
    <name type="scientific">Dicentrarchus labrax</name>
    <name type="common">European seabass</name>
    <name type="synonym">Morone labrax</name>
    <dbReference type="NCBI Taxonomy" id="13489"/>
    <lineage>
        <taxon>Eukaryota</taxon>
        <taxon>Metazoa</taxon>
        <taxon>Chordata</taxon>
        <taxon>Craniata</taxon>
        <taxon>Vertebrata</taxon>
        <taxon>Euteleostomi</taxon>
        <taxon>Actinopterygii</taxon>
        <taxon>Neopterygii</taxon>
        <taxon>Teleostei</taxon>
        <taxon>Neoteleostei</taxon>
        <taxon>Acanthomorphata</taxon>
        <taxon>Eupercaria</taxon>
        <taxon>Moronidae</taxon>
        <taxon>Dicentrarchus</taxon>
    </lineage>
</organism>
<dbReference type="SUPFAM" id="SSF57667">
    <property type="entry name" value="beta-beta-alpha zinc fingers"/>
    <property type="match status" value="2"/>
</dbReference>
<keyword evidence="2" id="KW-0479">Metal-binding</keyword>
<dbReference type="Gene3D" id="3.30.160.60">
    <property type="entry name" value="Classic Zinc Finger"/>
    <property type="match status" value="2"/>
</dbReference>
<dbReference type="InterPro" id="IPR050527">
    <property type="entry name" value="Snail/Krueppel_Znf"/>
</dbReference>
<keyword evidence="7" id="KW-0539">Nucleus</keyword>
<name>A0A8C4DFZ0_DICLA</name>
<evidence type="ECO:0000259" key="11">
    <source>
        <dbReference type="PROSITE" id="PS50157"/>
    </source>
</evidence>
<keyword evidence="5" id="KW-0862">Zinc</keyword>
<dbReference type="OrthoDB" id="8922241at2759"/>
<proteinExistence type="predicted"/>
<evidence type="ECO:0000256" key="7">
    <source>
        <dbReference type="ARBA" id="ARBA00023242"/>
    </source>
</evidence>
<keyword evidence="3" id="KW-0677">Repeat</keyword>
<protein>
    <submittedName>
        <fullName evidence="13">Uncharacterized protein</fullName>
    </submittedName>
</protein>
<dbReference type="GO" id="GO:0005634">
    <property type="term" value="C:nucleus"/>
    <property type="evidence" value="ECO:0007669"/>
    <property type="project" value="UniProtKB-SubCell"/>
</dbReference>
<keyword evidence="6 9" id="KW-0238">DNA-binding</keyword>
<evidence type="ECO:0000256" key="8">
    <source>
        <dbReference type="PROSITE-ProRule" id="PRU00042"/>
    </source>
</evidence>
<dbReference type="GeneID" id="127377643"/>
<evidence type="ECO:0000256" key="4">
    <source>
        <dbReference type="ARBA" id="ARBA00022771"/>
    </source>
</evidence>
<evidence type="ECO:0000256" key="5">
    <source>
        <dbReference type="ARBA" id="ARBA00022833"/>
    </source>
</evidence>
<accession>A0A8C4DFZ0</accession>
<evidence type="ECO:0000313" key="13">
    <source>
        <dbReference type="Ensembl" id="ENSDLAP00005003856.2"/>
    </source>
</evidence>
<dbReference type="PROSITE" id="PS00028">
    <property type="entry name" value="ZINC_FINGER_C2H2_1"/>
    <property type="match status" value="3"/>
</dbReference>
<comment type="subcellular location">
    <subcellularLocation>
        <location evidence="1">Nucleus</location>
    </subcellularLocation>
</comment>
<dbReference type="InterPro" id="IPR013087">
    <property type="entry name" value="Znf_C2H2_type"/>
</dbReference>
<sequence length="491" mass="55020">MSACCVSGCKNRHSSTSKLKLYRIPSGYRPFQANRRRLWLQAIREVNGSTEELKGNARICGAHFISGEASMDHDSPDFVPSVFTSTEHSLSAKKKAKWFYGRRKKRRRTANAETNRRTSPPQVDSPADLQSCVLMEKTETPSSPSGPKEGETETESKTIKSQTTSSPHKAAPSFKVPAGIPKLNKSAIVRLKPVFVPAGGYLCELCNQKFPNASQLVKHNQLHEEKRSFICEICGKRFTSHADLTEHVCVHEPSFPCNMCDRSFTSSHNLKRHKLLHVKDGRKCGRCGVLFCQRHNHILYLPQTESEQELGSDVMPEDAPLESAEPSKTAGLDDDAQNAMTVTPLESTTALPAPPNPVSETCNALPPASYTRILSEIPIPVLIKPSRVKRQPPPVPRYSRKDYLATDVQPHLPQHPELPPSLKIFSPQYLTSALLEVKRNYDYILSKPRDVKNKMDIVKEEQCELLLISPDEKSVEHIKQERTAYDLEIVL</sequence>
<dbReference type="AlphaFoldDB" id="A0A8C4DFZ0"/>
<evidence type="ECO:0000256" key="9">
    <source>
        <dbReference type="PROSITE-ProRule" id="PRU00309"/>
    </source>
</evidence>
<dbReference type="GeneTree" id="ENSGT00940000181320"/>
<gene>
    <name evidence="13" type="primary">LOC127377643</name>
</gene>
<keyword evidence="4 8" id="KW-0863">Zinc-finger</keyword>
<reference evidence="13" key="1">
    <citation type="submission" date="2025-08" db="UniProtKB">
        <authorList>
            <consortium name="Ensembl"/>
        </authorList>
    </citation>
    <scope>IDENTIFICATION</scope>
</reference>
<feature type="domain" description="C2H2-type" evidence="11">
    <location>
        <begin position="255"/>
        <end position="282"/>
    </location>
</feature>
<dbReference type="SMART" id="SM00355">
    <property type="entry name" value="ZnF_C2H2"/>
    <property type="match status" value="3"/>
</dbReference>
<evidence type="ECO:0000256" key="2">
    <source>
        <dbReference type="ARBA" id="ARBA00022723"/>
    </source>
</evidence>
<evidence type="ECO:0000256" key="10">
    <source>
        <dbReference type="SAM" id="MobiDB-lite"/>
    </source>
</evidence>
<evidence type="ECO:0000256" key="6">
    <source>
        <dbReference type="ARBA" id="ARBA00023125"/>
    </source>
</evidence>
<evidence type="ECO:0000259" key="12">
    <source>
        <dbReference type="PROSITE" id="PS50950"/>
    </source>
</evidence>
<feature type="compositionally biased region" description="Acidic residues" evidence="10">
    <location>
        <begin position="306"/>
        <end position="320"/>
    </location>
</feature>
<dbReference type="Proteomes" id="UP000694389">
    <property type="component" value="Unassembled WGS sequence"/>
</dbReference>
<evidence type="ECO:0000256" key="1">
    <source>
        <dbReference type="ARBA" id="ARBA00004123"/>
    </source>
</evidence>
<feature type="compositionally biased region" description="Basic and acidic residues" evidence="10">
    <location>
        <begin position="148"/>
        <end position="158"/>
    </location>
</feature>
<dbReference type="GO" id="GO:0008270">
    <property type="term" value="F:zinc ion binding"/>
    <property type="evidence" value="ECO:0007669"/>
    <property type="project" value="UniProtKB-KW"/>
</dbReference>
<feature type="region of interest" description="Disordered" evidence="10">
    <location>
        <begin position="101"/>
        <end position="176"/>
    </location>
</feature>
<dbReference type="InterPro" id="IPR036236">
    <property type="entry name" value="Znf_C2H2_sf"/>
</dbReference>
<dbReference type="OMA" id="PSFPCNM"/>
<dbReference type="GO" id="GO:0000978">
    <property type="term" value="F:RNA polymerase II cis-regulatory region sequence-specific DNA binding"/>
    <property type="evidence" value="ECO:0007669"/>
    <property type="project" value="TreeGrafter"/>
</dbReference>
<dbReference type="RefSeq" id="XP_051281690.1">
    <property type="nucleotide sequence ID" value="XM_051425730.1"/>
</dbReference>
<dbReference type="Pfam" id="PF00096">
    <property type="entry name" value="zf-C2H2"/>
    <property type="match status" value="3"/>
</dbReference>
<reference evidence="13" key="2">
    <citation type="submission" date="2025-09" db="UniProtKB">
        <authorList>
            <consortium name="Ensembl"/>
        </authorList>
    </citation>
    <scope>IDENTIFICATION</scope>
</reference>